<dbReference type="HOGENOM" id="CLU_2311569_0_0_1"/>
<dbReference type="Proteomes" id="UP000011713">
    <property type="component" value="Unassembled WGS sequence"/>
</dbReference>
<dbReference type="EnsemblProtists" id="HpaT806785">
    <property type="protein sequence ID" value="HpaP806785"/>
    <property type="gene ID" value="HpaG806785"/>
</dbReference>
<dbReference type="InParanoid" id="M4BK52"/>
<organism evidence="1 2">
    <name type="scientific">Hyaloperonospora arabidopsidis (strain Emoy2)</name>
    <name type="common">Downy mildew agent</name>
    <name type="synonym">Peronospora arabidopsidis</name>
    <dbReference type="NCBI Taxonomy" id="559515"/>
    <lineage>
        <taxon>Eukaryota</taxon>
        <taxon>Sar</taxon>
        <taxon>Stramenopiles</taxon>
        <taxon>Oomycota</taxon>
        <taxon>Peronosporomycetes</taxon>
        <taxon>Peronosporales</taxon>
        <taxon>Peronosporaceae</taxon>
        <taxon>Hyaloperonospora</taxon>
    </lineage>
</organism>
<proteinExistence type="predicted"/>
<name>M4BK52_HYAAE</name>
<keyword evidence="2" id="KW-1185">Reference proteome</keyword>
<reference evidence="2" key="1">
    <citation type="journal article" date="2010" name="Science">
        <title>Signatures of adaptation to obligate biotrophy in the Hyaloperonospora arabidopsidis genome.</title>
        <authorList>
            <person name="Baxter L."/>
            <person name="Tripathy S."/>
            <person name="Ishaque N."/>
            <person name="Boot N."/>
            <person name="Cabral A."/>
            <person name="Kemen E."/>
            <person name="Thines M."/>
            <person name="Ah-Fong A."/>
            <person name="Anderson R."/>
            <person name="Badejoko W."/>
            <person name="Bittner-Eddy P."/>
            <person name="Boore J.L."/>
            <person name="Chibucos M.C."/>
            <person name="Coates M."/>
            <person name="Dehal P."/>
            <person name="Delehaunty K."/>
            <person name="Dong S."/>
            <person name="Downton P."/>
            <person name="Dumas B."/>
            <person name="Fabro G."/>
            <person name="Fronick C."/>
            <person name="Fuerstenberg S.I."/>
            <person name="Fulton L."/>
            <person name="Gaulin E."/>
            <person name="Govers F."/>
            <person name="Hughes L."/>
            <person name="Humphray S."/>
            <person name="Jiang R.H."/>
            <person name="Judelson H."/>
            <person name="Kamoun S."/>
            <person name="Kyung K."/>
            <person name="Meijer H."/>
            <person name="Minx P."/>
            <person name="Morris P."/>
            <person name="Nelson J."/>
            <person name="Phuntumart V."/>
            <person name="Qutob D."/>
            <person name="Rehmany A."/>
            <person name="Rougon-Cardoso A."/>
            <person name="Ryden P."/>
            <person name="Torto-Alalibo T."/>
            <person name="Studholme D."/>
            <person name="Wang Y."/>
            <person name="Win J."/>
            <person name="Wood J."/>
            <person name="Clifton S.W."/>
            <person name="Rogers J."/>
            <person name="Van den Ackerveken G."/>
            <person name="Jones J.D."/>
            <person name="McDowell J.M."/>
            <person name="Beynon J."/>
            <person name="Tyler B.M."/>
        </authorList>
    </citation>
    <scope>NUCLEOTIDE SEQUENCE [LARGE SCALE GENOMIC DNA]</scope>
    <source>
        <strain evidence="2">Emoy2</strain>
    </source>
</reference>
<evidence type="ECO:0000313" key="2">
    <source>
        <dbReference type="Proteomes" id="UP000011713"/>
    </source>
</evidence>
<dbReference type="AlphaFoldDB" id="M4BK52"/>
<reference evidence="1" key="2">
    <citation type="submission" date="2015-06" db="UniProtKB">
        <authorList>
            <consortium name="EnsemblProtists"/>
        </authorList>
    </citation>
    <scope>IDENTIFICATION</scope>
    <source>
        <strain evidence="1">Emoy2</strain>
    </source>
</reference>
<accession>M4BK52</accession>
<dbReference type="EMBL" id="JH598343">
    <property type="status" value="NOT_ANNOTATED_CDS"/>
    <property type="molecule type" value="Genomic_DNA"/>
</dbReference>
<dbReference type="VEuPathDB" id="FungiDB:HpaG806785"/>
<evidence type="ECO:0000313" key="1">
    <source>
        <dbReference type="EnsemblProtists" id="HpaP806785"/>
    </source>
</evidence>
<protein>
    <submittedName>
        <fullName evidence="1">Uncharacterized protein</fullName>
    </submittedName>
</protein>
<sequence>MPVSPASTLRSSLLHPGALQALCNGLRFQDLRRYVRVRTRSSSIWRRRWTHLNRCQYLYTLRELLTRGSMANSLQVKSYVAFVNAIEMDTFVLREEGSKS</sequence>